<dbReference type="HOGENOM" id="CLU_017021_2_0_1"/>
<keyword evidence="2" id="KW-0812">Transmembrane</keyword>
<organism evidence="3 4">
    <name type="scientific">Phytophthora infestans (strain T30-4)</name>
    <name type="common">Potato late blight agent</name>
    <dbReference type="NCBI Taxonomy" id="403677"/>
    <lineage>
        <taxon>Eukaryota</taxon>
        <taxon>Sar</taxon>
        <taxon>Stramenopiles</taxon>
        <taxon>Oomycota</taxon>
        <taxon>Peronosporomycetes</taxon>
        <taxon>Peronosporales</taxon>
        <taxon>Peronosporaceae</taxon>
        <taxon>Phytophthora</taxon>
    </lineage>
</organism>
<evidence type="ECO:0000256" key="2">
    <source>
        <dbReference type="SAM" id="Phobius"/>
    </source>
</evidence>
<accession>D0NGN2</accession>
<dbReference type="AlphaFoldDB" id="D0NGN2"/>
<dbReference type="eggNOG" id="ENOG502S0T7">
    <property type="taxonomic scope" value="Eukaryota"/>
</dbReference>
<proteinExistence type="predicted"/>
<evidence type="ECO:0000313" key="3">
    <source>
        <dbReference type="EMBL" id="EEY57433.1"/>
    </source>
</evidence>
<dbReference type="OrthoDB" id="68481at2759"/>
<gene>
    <name evidence="3" type="ORF">PITG_11285</name>
</gene>
<dbReference type="VEuPathDB" id="FungiDB:PITG_11285"/>
<evidence type="ECO:0008006" key="5">
    <source>
        <dbReference type="Google" id="ProtNLM"/>
    </source>
</evidence>
<keyword evidence="2" id="KW-0472">Membrane</keyword>
<keyword evidence="2" id="KW-1133">Transmembrane helix</keyword>
<dbReference type="STRING" id="403677.D0NGN2"/>
<name>D0NGN2_PHYIT</name>
<reference evidence="4" key="1">
    <citation type="journal article" date="2009" name="Nature">
        <title>Genome sequence and analysis of the Irish potato famine pathogen Phytophthora infestans.</title>
        <authorList>
            <consortium name="The Broad Institute Genome Sequencing Platform"/>
            <person name="Haas B.J."/>
            <person name="Kamoun S."/>
            <person name="Zody M.C."/>
            <person name="Jiang R.H."/>
            <person name="Handsaker R.E."/>
            <person name="Cano L.M."/>
            <person name="Grabherr M."/>
            <person name="Kodira C.D."/>
            <person name="Raffaele S."/>
            <person name="Torto-Alalibo T."/>
            <person name="Bozkurt T.O."/>
            <person name="Ah-Fong A.M."/>
            <person name="Alvarado L."/>
            <person name="Anderson V.L."/>
            <person name="Armstrong M.R."/>
            <person name="Avrova A."/>
            <person name="Baxter L."/>
            <person name="Beynon J."/>
            <person name="Boevink P.C."/>
            <person name="Bollmann S.R."/>
            <person name="Bos J.I."/>
            <person name="Bulone V."/>
            <person name="Cai G."/>
            <person name="Cakir C."/>
            <person name="Carrington J.C."/>
            <person name="Chawner M."/>
            <person name="Conti L."/>
            <person name="Costanzo S."/>
            <person name="Ewan R."/>
            <person name="Fahlgren N."/>
            <person name="Fischbach M.A."/>
            <person name="Fugelstad J."/>
            <person name="Gilroy E.M."/>
            <person name="Gnerre S."/>
            <person name="Green P.J."/>
            <person name="Grenville-Briggs L.J."/>
            <person name="Griffith J."/>
            <person name="Grunwald N.J."/>
            <person name="Horn K."/>
            <person name="Horner N.R."/>
            <person name="Hu C.H."/>
            <person name="Huitema E."/>
            <person name="Jeong D.H."/>
            <person name="Jones A.M."/>
            <person name="Jones J.D."/>
            <person name="Jones R.W."/>
            <person name="Karlsson E.K."/>
            <person name="Kunjeti S.G."/>
            <person name="Lamour K."/>
            <person name="Liu Z."/>
            <person name="Ma L."/>
            <person name="Maclean D."/>
            <person name="Chibucos M.C."/>
            <person name="McDonald H."/>
            <person name="McWalters J."/>
            <person name="Meijer H.J."/>
            <person name="Morgan W."/>
            <person name="Morris P.F."/>
            <person name="Munro C.A."/>
            <person name="O'Neill K."/>
            <person name="Ospina-Giraldo M."/>
            <person name="Pinzon A."/>
            <person name="Pritchard L."/>
            <person name="Ramsahoye B."/>
            <person name="Ren Q."/>
            <person name="Restrepo S."/>
            <person name="Roy S."/>
            <person name="Sadanandom A."/>
            <person name="Savidor A."/>
            <person name="Schornack S."/>
            <person name="Schwartz D.C."/>
            <person name="Schumann U.D."/>
            <person name="Schwessinger B."/>
            <person name="Seyer L."/>
            <person name="Sharpe T."/>
            <person name="Silvar C."/>
            <person name="Song J."/>
            <person name="Studholme D.J."/>
            <person name="Sykes S."/>
            <person name="Thines M."/>
            <person name="van de Vondervoort P.J."/>
            <person name="Phuntumart V."/>
            <person name="Wawra S."/>
            <person name="Weide R."/>
            <person name="Win J."/>
            <person name="Young C."/>
            <person name="Zhou S."/>
            <person name="Fry W."/>
            <person name="Meyers B.C."/>
            <person name="van West P."/>
            <person name="Ristaino J."/>
            <person name="Govers F."/>
            <person name="Birch P.R."/>
            <person name="Whisson S.C."/>
            <person name="Judelson H.S."/>
            <person name="Nusbaum C."/>
        </authorList>
    </citation>
    <scope>NUCLEOTIDE SEQUENCE [LARGE SCALE GENOMIC DNA]</scope>
    <source>
        <strain evidence="4">T30-4</strain>
    </source>
</reference>
<dbReference type="KEGG" id="pif:PITG_11285"/>
<feature type="transmembrane region" description="Helical" evidence="2">
    <location>
        <begin position="341"/>
        <end position="364"/>
    </location>
</feature>
<dbReference type="Proteomes" id="UP000006643">
    <property type="component" value="Unassembled WGS sequence"/>
</dbReference>
<keyword evidence="1" id="KW-0175">Coiled coil</keyword>
<dbReference type="GeneID" id="9476437"/>
<dbReference type="InParanoid" id="D0NGN2"/>
<dbReference type="EMBL" id="DS028136">
    <property type="protein sequence ID" value="EEY57433.1"/>
    <property type="molecule type" value="Genomic_DNA"/>
</dbReference>
<feature type="coiled-coil region" evidence="1">
    <location>
        <begin position="233"/>
        <end position="263"/>
    </location>
</feature>
<sequence>MLAESQQRWRRSALKMPLELDRATMVTIFILALALILQAITVFTQLRKHNTVADRTELITAQDLVDAISPPVGTPPTAARTASKWCWSRKTIGGLEMEIVERRLLRHLFLRRFGLPQLFPFSKYLRRAQANQISHMIEVEPSMWVLLLFVAWLICGFVSLLEHLNVELPGSEELVEVIVSFAWTLVALHIAALLYFRSCLHRVLKTAGYSDDDAVLPANLRAIAQEEAVAWRNEAADNSLDTMNRVQEELEEVEARRHAERHAILRKDVGLQLAVTCCRNLKMGGDVKPREASGVQPESPEIHIPFFSRKTWHVIVIFHLVLNGFFIALLVQCAVYDRDVIYGEFGLLPALMVPLPLALNTLVFQQRISSYFVIVCSIFRVNANTLGEVVNHFSEIVELRSEFAASVLASLKEDGSTIE</sequence>
<evidence type="ECO:0000313" key="4">
    <source>
        <dbReference type="Proteomes" id="UP000006643"/>
    </source>
</evidence>
<protein>
    <recommendedName>
        <fullName evidence="5">Transmembrane protein</fullName>
    </recommendedName>
</protein>
<dbReference type="RefSeq" id="XP_002902043.1">
    <property type="nucleotide sequence ID" value="XM_002901997.1"/>
</dbReference>
<evidence type="ECO:0000256" key="1">
    <source>
        <dbReference type="SAM" id="Coils"/>
    </source>
</evidence>
<feature type="transmembrane region" description="Helical" evidence="2">
    <location>
        <begin position="174"/>
        <end position="196"/>
    </location>
</feature>
<keyword evidence="4" id="KW-1185">Reference proteome</keyword>
<feature type="transmembrane region" description="Helical" evidence="2">
    <location>
        <begin position="312"/>
        <end position="335"/>
    </location>
</feature>
<feature type="transmembrane region" description="Helical" evidence="2">
    <location>
        <begin position="23"/>
        <end position="43"/>
    </location>
</feature>
<feature type="transmembrane region" description="Helical" evidence="2">
    <location>
        <begin position="143"/>
        <end position="162"/>
    </location>
</feature>